<dbReference type="InterPro" id="IPR029058">
    <property type="entry name" value="AB_hydrolase_fold"/>
</dbReference>
<dbReference type="GO" id="GO:0006508">
    <property type="term" value="P:proteolysis"/>
    <property type="evidence" value="ECO:0007669"/>
    <property type="project" value="UniProtKB-KW"/>
</dbReference>
<dbReference type="PANTHER" id="PTHR11010">
    <property type="entry name" value="PROTEASE S28 PRO-X CARBOXYPEPTIDASE-RELATED"/>
    <property type="match status" value="1"/>
</dbReference>
<dbReference type="Gene3D" id="3.40.50.1820">
    <property type="entry name" value="alpha/beta hydrolase"/>
    <property type="match status" value="2"/>
</dbReference>
<dbReference type="InterPro" id="IPR008758">
    <property type="entry name" value="Peptidase_S28"/>
</dbReference>
<keyword evidence="7" id="KW-1185">Reference proteome</keyword>
<keyword evidence="3" id="KW-0732">Signal</keyword>
<dbReference type="Proteomes" id="UP000292082">
    <property type="component" value="Unassembled WGS sequence"/>
</dbReference>
<dbReference type="AlphaFoldDB" id="A0A4Q9PTQ2"/>
<evidence type="ECO:0000313" key="7">
    <source>
        <dbReference type="Proteomes" id="UP000292082"/>
    </source>
</evidence>
<gene>
    <name evidence="6" type="ORF">BD310DRAFT_820850</name>
</gene>
<evidence type="ECO:0000256" key="4">
    <source>
        <dbReference type="ARBA" id="ARBA00022801"/>
    </source>
</evidence>
<evidence type="ECO:0000256" key="2">
    <source>
        <dbReference type="ARBA" id="ARBA00022670"/>
    </source>
</evidence>
<keyword evidence="5" id="KW-0325">Glycoprotein</keyword>
<name>A0A4Q9PTQ2_9APHY</name>
<proteinExistence type="inferred from homology"/>
<reference evidence="6 7" key="1">
    <citation type="submission" date="2019-01" db="EMBL/GenBank/DDBJ databases">
        <title>Draft genome sequences of three monokaryotic isolates of the white-rot basidiomycete fungus Dichomitus squalens.</title>
        <authorList>
            <consortium name="DOE Joint Genome Institute"/>
            <person name="Lopez S.C."/>
            <person name="Andreopoulos B."/>
            <person name="Pangilinan J."/>
            <person name="Lipzen A."/>
            <person name="Riley R."/>
            <person name="Ahrendt S."/>
            <person name="Ng V."/>
            <person name="Barry K."/>
            <person name="Daum C."/>
            <person name="Grigoriev I.V."/>
            <person name="Hilden K.S."/>
            <person name="Makela M.R."/>
            <person name="de Vries R.P."/>
        </authorList>
    </citation>
    <scope>NUCLEOTIDE SEQUENCE [LARGE SCALE GENOMIC DNA]</scope>
    <source>
        <strain evidence="6 7">CBS 464.89</strain>
    </source>
</reference>
<evidence type="ECO:0000256" key="3">
    <source>
        <dbReference type="ARBA" id="ARBA00022729"/>
    </source>
</evidence>
<evidence type="ECO:0000256" key="1">
    <source>
        <dbReference type="ARBA" id="ARBA00011079"/>
    </source>
</evidence>
<comment type="similarity">
    <text evidence="1">Belongs to the peptidase S28 family.</text>
</comment>
<organism evidence="6 7">
    <name type="scientific">Dichomitus squalens</name>
    <dbReference type="NCBI Taxonomy" id="114155"/>
    <lineage>
        <taxon>Eukaryota</taxon>
        <taxon>Fungi</taxon>
        <taxon>Dikarya</taxon>
        <taxon>Basidiomycota</taxon>
        <taxon>Agaricomycotina</taxon>
        <taxon>Agaricomycetes</taxon>
        <taxon>Polyporales</taxon>
        <taxon>Polyporaceae</taxon>
        <taxon>Dichomitus</taxon>
    </lineage>
</organism>
<accession>A0A4Q9PTQ2</accession>
<dbReference type="Pfam" id="PF05577">
    <property type="entry name" value="Peptidase_S28"/>
    <property type="match status" value="1"/>
</dbReference>
<keyword evidence="2" id="KW-0645">Protease</keyword>
<dbReference type="SUPFAM" id="SSF53474">
    <property type="entry name" value="alpha/beta-Hydrolases"/>
    <property type="match status" value="1"/>
</dbReference>
<dbReference type="EMBL" id="ML145132">
    <property type="protein sequence ID" value="TBU57846.1"/>
    <property type="molecule type" value="Genomic_DNA"/>
</dbReference>
<sequence>MTCTSLIFAFFILSSVAARSPLFNPHNSRPRIPHIDEPDESQPVYHFTSGQQISSYGETYYFDQLVDHTDPTKGTFKQRYWHNYEFYEPGGPIVLMTPGEESAKGFTGYLTNGTISGMIAQATNGSTIVIEHRFFGDSNPHPDLSVQSLQVHTIEQAIEDLAYFAKTVKLPQPDGDKLAPGKAPWILVGGSYSGALVSYTMHTHPELFYAGYASSAVVQAIGHFWKYFEPVREWMPANCSADVQAVIQYVDSVLDSGNTRDIADIKANFGLQDVIHLDDFAAALKAVFEDWQSNSITSRSNSFYEFCDALEVGPNGWHAPASGWGLEAALQAWGKYWNETLYPSRCGKLDAESCIGSHNPDSPHWTNASLPNSNRSWNWMICNQFGFWQVGAPEGTPRIVSSYLTAAHNERLCQYEFPGAFWGLKKVSLLNALTVDKTYGGWDTTTERLIFANGERDPWREATVAAALATRNSTDLQPHLLSDGFHCSDMSRGSAISPRIAAVQKQALQYMTQWHAAWKPSAAT</sequence>
<evidence type="ECO:0000256" key="5">
    <source>
        <dbReference type="ARBA" id="ARBA00023180"/>
    </source>
</evidence>
<evidence type="ECO:0000313" key="6">
    <source>
        <dbReference type="EMBL" id="TBU57846.1"/>
    </source>
</evidence>
<dbReference type="GO" id="GO:0008239">
    <property type="term" value="F:dipeptidyl-peptidase activity"/>
    <property type="evidence" value="ECO:0007669"/>
    <property type="project" value="TreeGrafter"/>
</dbReference>
<dbReference type="GO" id="GO:0070008">
    <property type="term" value="F:serine-type exopeptidase activity"/>
    <property type="evidence" value="ECO:0007669"/>
    <property type="project" value="InterPro"/>
</dbReference>
<dbReference type="PANTHER" id="PTHR11010:SF23">
    <property type="entry name" value="SERINE PEPTIDASE"/>
    <property type="match status" value="1"/>
</dbReference>
<protein>
    <submittedName>
        <fullName evidence="6">Peptidase S28</fullName>
    </submittedName>
</protein>
<keyword evidence="4" id="KW-0378">Hydrolase</keyword>